<dbReference type="Gene3D" id="3.40.390.10">
    <property type="entry name" value="Collagenase (Catalytic Domain)"/>
    <property type="match status" value="1"/>
</dbReference>
<keyword evidence="1" id="KW-0732">Signal</keyword>
<evidence type="ECO:0000313" key="4">
    <source>
        <dbReference type="EMBL" id="OEK08886.1"/>
    </source>
</evidence>
<evidence type="ECO:0000256" key="1">
    <source>
        <dbReference type="ARBA" id="ARBA00022729"/>
    </source>
</evidence>
<gene>
    <name evidence="4" type="ORF">A8C32_01025</name>
</gene>
<evidence type="ECO:0000313" key="5">
    <source>
        <dbReference type="Proteomes" id="UP000095713"/>
    </source>
</evidence>
<dbReference type="GO" id="GO:0008237">
    <property type="term" value="F:metallopeptidase activity"/>
    <property type="evidence" value="ECO:0007669"/>
    <property type="project" value="InterPro"/>
</dbReference>
<comment type="caution">
    <text evidence="4">The sequence shown here is derived from an EMBL/GenBank/DDBJ whole genome shotgun (WGS) entry which is preliminary data.</text>
</comment>
<dbReference type="InterPro" id="IPR008754">
    <property type="entry name" value="Peptidase_M43"/>
</dbReference>
<evidence type="ECO:0008006" key="6">
    <source>
        <dbReference type="Google" id="ProtNLM"/>
    </source>
</evidence>
<dbReference type="RefSeq" id="WP_069829567.1">
    <property type="nucleotide sequence ID" value="NZ_MDJD01000028.1"/>
</dbReference>
<dbReference type="STRING" id="1849968.A8C32_01025"/>
<reference evidence="4 5" key="1">
    <citation type="submission" date="2016-05" db="EMBL/GenBank/DDBJ databases">
        <title>Draft Genome Sequence of Algibacter sp. Strain SK-16 Isolated from the Surface Water of Aburatsubo Inlet.</title>
        <authorList>
            <person name="Wong S.-K."/>
            <person name="Yoshizawa S."/>
            <person name="Nakajima Y."/>
            <person name="Ogura Y."/>
            <person name="Tetsuya H."/>
            <person name="Hamasaki K."/>
        </authorList>
    </citation>
    <scope>NUCLEOTIDE SEQUENCE [LARGE SCALE GENOMIC DNA]</scope>
    <source>
        <strain evidence="4 5">SK-16</strain>
    </source>
</reference>
<dbReference type="Pfam" id="PF18962">
    <property type="entry name" value="Por_Secre_tail"/>
    <property type="match status" value="1"/>
</dbReference>
<accession>A0A1E5TC01</accession>
<dbReference type="Pfam" id="PF05572">
    <property type="entry name" value="Peptidase_M43"/>
    <property type="match status" value="1"/>
</dbReference>
<proteinExistence type="predicted"/>
<feature type="domain" description="Secretion system C-terminal sorting" evidence="3">
    <location>
        <begin position="306"/>
        <end position="375"/>
    </location>
</feature>
<dbReference type="Proteomes" id="UP000095713">
    <property type="component" value="Unassembled WGS sequence"/>
</dbReference>
<dbReference type="EMBL" id="MDJD01000028">
    <property type="protein sequence ID" value="OEK08886.1"/>
    <property type="molecule type" value="Genomic_DNA"/>
</dbReference>
<dbReference type="SUPFAM" id="SSF55486">
    <property type="entry name" value="Metalloproteases ('zincins'), catalytic domain"/>
    <property type="match status" value="1"/>
</dbReference>
<dbReference type="NCBIfam" id="TIGR04183">
    <property type="entry name" value="Por_Secre_tail"/>
    <property type="match status" value="1"/>
</dbReference>
<protein>
    <recommendedName>
        <fullName evidence="6">Secretion system C-terminal sorting domain-containing protein</fullName>
    </recommendedName>
</protein>
<name>A0A1E5TC01_9FLAO</name>
<feature type="domain" description="Peptidase M43 pregnancy-associated plasma-A" evidence="2">
    <location>
        <begin position="163"/>
        <end position="273"/>
    </location>
</feature>
<dbReference type="InterPro" id="IPR024079">
    <property type="entry name" value="MetalloPept_cat_dom_sf"/>
</dbReference>
<evidence type="ECO:0000259" key="3">
    <source>
        <dbReference type="Pfam" id="PF18962"/>
    </source>
</evidence>
<dbReference type="AlphaFoldDB" id="A0A1E5TC01"/>
<organism evidence="4 5">
    <name type="scientific">Flavivirga aquatica</name>
    <dbReference type="NCBI Taxonomy" id="1849968"/>
    <lineage>
        <taxon>Bacteria</taxon>
        <taxon>Pseudomonadati</taxon>
        <taxon>Bacteroidota</taxon>
        <taxon>Flavobacteriia</taxon>
        <taxon>Flavobacteriales</taxon>
        <taxon>Flavobacteriaceae</taxon>
        <taxon>Flavivirga</taxon>
    </lineage>
</organism>
<evidence type="ECO:0000259" key="2">
    <source>
        <dbReference type="Pfam" id="PF05572"/>
    </source>
</evidence>
<dbReference type="InterPro" id="IPR026444">
    <property type="entry name" value="Secre_tail"/>
</dbReference>
<keyword evidence="5" id="KW-1185">Reference proteome</keyword>
<sequence length="376" mass="42561">MSSQNKLEPNCGTIITSEIAKYYKSLKPLLKTYEQDFSQIKFNKRKNNKRKEVIHSIPIKAHVIRASDGSGGINTYVLNKAFKNLNSIYTDAFMSFFLYDGINYIDNDNLCHFNKDKEQSLTKTTYVSGIINIYFTDYIENASKESICGYSDTTIGKNDIIIMKNKCTTNNSSLAHELGHLFSLIHTHGPDNNKITSELVNGSNCDTDGDGICDTPADPKLSSSKIDNFCKYKGNETDSNGDIFSPDTGNIMSYSRKACRNHFSTQQLARMYAYYKSQENRFIISSEEPDTNIESKQTNELNDIKVYPNPIKNDVLFVKTNNTKDILNYKITNLVGQIFLSGNLSNQPISFKNLPYGSYLLTLESKHSKIIKKIIK</sequence>